<sequence>MAVVEIIITVIVAGSAFGAFKRRESKAKEAIRMQKIINIKRSLEEREEKKSVMRIILLLV</sequence>
<dbReference type="AlphaFoldDB" id="A0A2M8KDY5"/>
<proteinExistence type="predicted"/>
<gene>
    <name evidence="1" type="ORF">COU81_02390</name>
</gene>
<dbReference type="EMBL" id="PFDW01000051">
    <property type="protein sequence ID" value="PJE58128.1"/>
    <property type="molecule type" value="Genomic_DNA"/>
</dbReference>
<protein>
    <submittedName>
        <fullName evidence="1">Uncharacterized protein</fullName>
    </submittedName>
</protein>
<evidence type="ECO:0000313" key="1">
    <source>
        <dbReference type="EMBL" id="PJE58128.1"/>
    </source>
</evidence>
<reference evidence="2" key="1">
    <citation type="submission" date="2017-09" db="EMBL/GenBank/DDBJ databases">
        <title>Depth-based differentiation of microbial function through sediment-hosted aquifers and enrichment of novel symbionts in the deep terrestrial subsurface.</title>
        <authorList>
            <person name="Probst A.J."/>
            <person name="Ladd B."/>
            <person name="Jarett J.K."/>
            <person name="Geller-Mcgrath D.E."/>
            <person name="Sieber C.M.K."/>
            <person name="Emerson J.B."/>
            <person name="Anantharaman K."/>
            <person name="Thomas B.C."/>
            <person name="Malmstrom R."/>
            <person name="Stieglmeier M."/>
            <person name="Klingl A."/>
            <person name="Woyke T."/>
            <person name="Ryan C.M."/>
            <person name="Banfield J.F."/>
        </authorList>
    </citation>
    <scope>NUCLEOTIDE SEQUENCE [LARGE SCALE GENOMIC DNA]</scope>
</reference>
<dbReference type="Proteomes" id="UP000231450">
    <property type="component" value="Unassembled WGS sequence"/>
</dbReference>
<evidence type="ECO:0000313" key="2">
    <source>
        <dbReference type="Proteomes" id="UP000231450"/>
    </source>
</evidence>
<accession>A0A2M8KDY5</accession>
<organism evidence="1 2">
    <name type="scientific">Candidatus Portnoybacteria bacterium CG10_big_fil_rev_8_21_14_0_10_36_7</name>
    <dbReference type="NCBI Taxonomy" id="1974812"/>
    <lineage>
        <taxon>Bacteria</taxon>
        <taxon>Candidatus Portnoyibacteriota</taxon>
    </lineage>
</organism>
<name>A0A2M8KDY5_9BACT</name>
<comment type="caution">
    <text evidence="1">The sequence shown here is derived from an EMBL/GenBank/DDBJ whole genome shotgun (WGS) entry which is preliminary data.</text>
</comment>